<accession>A0ABM8IIC2</accession>
<evidence type="ECO:0000259" key="1">
    <source>
        <dbReference type="Pfam" id="PF08239"/>
    </source>
</evidence>
<evidence type="ECO:0000313" key="2">
    <source>
        <dbReference type="EMBL" id="BEH90749.1"/>
    </source>
</evidence>
<feature type="domain" description="SH3b" evidence="1">
    <location>
        <begin position="17"/>
        <end position="67"/>
    </location>
</feature>
<name>A0ABM8IIC2_9FIRM</name>
<evidence type="ECO:0000313" key="3">
    <source>
        <dbReference type="Proteomes" id="UP001432099"/>
    </source>
</evidence>
<proteinExistence type="predicted"/>
<keyword evidence="3" id="KW-1185">Reference proteome</keyword>
<dbReference type="EMBL" id="AP028127">
    <property type="protein sequence ID" value="BEH90749.1"/>
    <property type="molecule type" value="Genomic_DNA"/>
</dbReference>
<sequence length="85" mass="9722">MKVVKCHISVYQYTWTSLNLRAEKSLISEVLTIIPSHTKFEVIGSDHLWLKVIYDGQIGYVLKQTVSVSEVLTHSQVNFLKQQAC</sequence>
<reference evidence="2" key="1">
    <citation type="journal article" date="2024" name="Int. J. Syst. Evol. Microbiol.">
        <title>Turicibacter faecis sp. nov., isolated from faeces of heart failure mouse model.</title>
        <authorList>
            <person name="Imamura Y."/>
            <person name="Motooka D."/>
            <person name="Nakajima Y."/>
            <person name="Ito S."/>
            <person name="Kitakaze M."/>
            <person name="Iida T."/>
            <person name="Nakamura S."/>
        </authorList>
    </citation>
    <scope>NUCLEOTIDE SEQUENCE</scope>
    <source>
        <strain evidence="2">TC023</strain>
    </source>
</reference>
<organism evidence="2 3">
    <name type="scientific">Turicibacter faecis</name>
    <dbReference type="NCBI Taxonomy" id="2963365"/>
    <lineage>
        <taxon>Bacteria</taxon>
        <taxon>Bacillati</taxon>
        <taxon>Bacillota</taxon>
        <taxon>Erysipelotrichia</taxon>
        <taxon>Erysipelotrichales</taxon>
        <taxon>Turicibacteraceae</taxon>
        <taxon>Turicibacter</taxon>
    </lineage>
</organism>
<dbReference type="Pfam" id="PF08239">
    <property type="entry name" value="SH3_3"/>
    <property type="match status" value="1"/>
</dbReference>
<gene>
    <name evidence="2" type="ORF">T23_08510</name>
</gene>
<dbReference type="Proteomes" id="UP001432099">
    <property type="component" value="Chromosome"/>
</dbReference>
<dbReference type="RefSeq" id="WP_161832063.1">
    <property type="nucleotide sequence ID" value="NZ_AP028127.1"/>
</dbReference>
<dbReference type="InterPro" id="IPR003646">
    <property type="entry name" value="SH3-like_bac-type"/>
</dbReference>
<dbReference type="Gene3D" id="2.30.30.40">
    <property type="entry name" value="SH3 Domains"/>
    <property type="match status" value="1"/>
</dbReference>
<protein>
    <recommendedName>
        <fullName evidence="1">SH3b domain-containing protein</fullName>
    </recommendedName>
</protein>